<feature type="compositionally biased region" description="Basic and acidic residues" evidence="4">
    <location>
        <begin position="217"/>
        <end position="241"/>
    </location>
</feature>
<dbReference type="PROSITE" id="PS50088">
    <property type="entry name" value="ANK_REPEAT"/>
    <property type="match status" value="3"/>
</dbReference>
<feature type="compositionally biased region" description="Low complexity" evidence="4">
    <location>
        <begin position="539"/>
        <end position="553"/>
    </location>
</feature>
<reference evidence="5" key="1">
    <citation type="journal article" date="2021" name="Nat. Commun.">
        <title>Genetic determinants of endophytism in the Arabidopsis root mycobiome.</title>
        <authorList>
            <person name="Mesny F."/>
            <person name="Miyauchi S."/>
            <person name="Thiergart T."/>
            <person name="Pickel B."/>
            <person name="Atanasova L."/>
            <person name="Karlsson M."/>
            <person name="Huettel B."/>
            <person name="Barry K.W."/>
            <person name="Haridas S."/>
            <person name="Chen C."/>
            <person name="Bauer D."/>
            <person name="Andreopoulos W."/>
            <person name="Pangilinan J."/>
            <person name="LaButti K."/>
            <person name="Riley R."/>
            <person name="Lipzen A."/>
            <person name="Clum A."/>
            <person name="Drula E."/>
            <person name="Henrissat B."/>
            <person name="Kohler A."/>
            <person name="Grigoriev I.V."/>
            <person name="Martin F.M."/>
            <person name="Hacquard S."/>
        </authorList>
    </citation>
    <scope>NUCLEOTIDE SEQUENCE</scope>
    <source>
        <strain evidence="5">MPI-CAGE-AT-0021</strain>
    </source>
</reference>
<dbReference type="Pfam" id="PF00023">
    <property type="entry name" value="Ank"/>
    <property type="match status" value="1"/>
</dbReference>
<dbReference type="AlphaFoldDB" id="A0A9P9J5P9"/>
<feature type="compositionally biased region" description="Basic and acidic residues" evidence="4">
    <location>
        <begin position="571"/>
        <end position="596"/>
    </location>
</feature>
<keyword evidence="1" id="KW-0677">Repeat</keyword>
<accession>A0A9P9J5P9</accession>
<evidence type="ECO:0000256" key="2">
    <source>
        <dbReference type="ARBA" id="ARBA00023043"/>
    </source>
</evidence>
<feature type="region of interest" description="Disordered" evidence="4">
    <location>
        <begin position="460"/>
        <end position="596"/>
    </location>
</feature>
<evidence type="ECO:0000256" key="1">
    <source>
        <dbReference type="ARBA" id="ARBA00022737"/>
    </source>
</evidence>
<dbReference type="SUPFAM" id="SSF48403">
    <property type="entry name" value="Ankyrin repeat"/>
    <property type="match status" value="1"/>
</dbReference>
<feature type="compositionally biased region" description="Polar residues" evidence="4">
    <location>
        <begin position="554"/>
        <end position="567"/>
    </location>
</feature>
<feature type="repeat" description="ANK" evidence="3">
    <location>
        <begin position="631"/>
        <end position="663"/>
    </location>
</feature>
<feature type="compositionally biased region" description="Polar residues" evidence="4">
    <location>
        <begin position="488"/>
        <end position="498"/>
    </location>
</feature>
<sequence>MLGAFSKLRRSTRSTRRPPVASKSRKSPRRPVSSHGDGHLEAGDPGSSRRRARSHETDRRRPHGGGGGEAEDPYYDTQQLPRRHTRRRSDSPSPRPRPAVPHRDSRGRRARHRRDASISTDDDSRPLSPSSSSRRHPADRRTSHRPVDAAHSPRRPSLKPYAPDSHRFNDDRRRFSYDAHLQRPVAGTHTSLSPAGSPAGRRFSTATPPRPSTHTHSHQEPHRGRPRSRSRDGARKSRSDEAASVSHPVEQPARKPKPKPRPRPLSEAGGSADTGAGLLDNLPKALATFGGLRILTEHADSAKEWADWLNDLHGAPEEIQALSAKATTAKDTITQIQRSLAARPDLVEGESGQVLKAQIEDGIKSASKALADMTELLEDLGSDGADEGVVVKGLRDFYNSYRYKNEWEGKIKEADASLQKELVTLSTLMVNIYSRALMKPAPPGSTATVSLPVPIDIAAPPKARSASQDEKPKRVQSLHATPAPVKDTPSTSVPSIQQPKPAAEMPVELDPTPRPSAEKRASRPPSPSVLAYEESMIGTDLSPVDPPVSSTTPEQPATTKSTTSPQPSIKKAQEEPKHDEPKLDEPKPDKPKQPLTREDCEQVLLEAAWTGDIDAARESLARVSAMTRDLQGLTPLHLTVQKDHLALAMLLLDHKVDCNARDKKGETPLHLAARFASAATVEFLLEKGRCNPNARRDDGRTPLHYAAGAAVDGDEEARDVIRVLRHWGADPTVQDDKGRTPRDVAQNRDHWDASATLRRAERQWEEEHHQNWFQRHVLKK</sequence>
<dbReference type="OrthoDB" id="194358at2759"/>
<dbReference type="PANTHER" id="PTHR24171:SF9">
    <property type="entry name" value="ANKYRIN REPEAT DOMAIN-CONTAINING PROTEIN 39"/>
    <property type="match status" value="1"/>
</dbReference>
<feature type="compositionally biased region" description="Basic residues" evidence="4">
    <location>
        <begin position="105"/>
        <end position="114"/>
    </location>
</feature>
<evidence type="ECO:0000313" key="6">
    <source>
        <dbReference type="Proteomes" id="UP000717696"/>
    </source>
</evidence>
<evidence type="ECO:0000313" key="5">
    <source>
        <dbReference type="EMBL" id="KAH7145560.1"/>
    </source>
</evidence>
<dbReference type="Pfam" id="PF12796">
    <property type="entry name" value="Ank_2"/>
    <property type="match status" value="1"/>
</dbReference>
<feature type="compositionally biased region" description="Basic residues" evidence="4">
    <location>
        <begin position="7"/>
        <end position="16"/>
    </location>
</feature>
<evidence type="ECO:0000256" key="3">
    <source>
        <dbReference type="PROSITE-ProRule" id="PRU00023"/>
    </source>
</evidence>
<feature type="repeat" description="ANK" evidence="3">
    <location>
        <begin position="664"/>
        <end position="688"/>
    </location>
</feature>
<dbReference type="SMART" id="SM00248">
    <property type="entry name" value="ANK"/>
    <property type="match status" value="3"/>
</dbReference>
<gene>
    <name evidence="5" type="ORF">B0J13DRAFT_525095</name>
</gene>
<name>A0A9P9J5P9_9HYPO</name>
<dbReference type="InterPro" id="IPR036770">
    <property type="entry name" value="Ankyrin_rpt-contain_sf"/>
</dbReference>
<evidence type="ECO:0000256" key="4">
    <source>
        <dbReference type="SAM" id="MobiDB-lite"/>
    </source>
</evidence>
<feature type="compositionally biased region" description="Basic and acidic residues" evidence="4">
    <location>
        <begin position="164"/>
        <end position="181"/>
    </location>
</feature>
<dbReference type="PANTHER" id="PTHR24171">
    <property type="entry name" value="ANKYRIN REPEAT DOMAIN-CONTAINING PROTEIN 39-RELATED"/>
    <property type="match status" value="1"/>
</dbReference>
<keyword evidence="6" id="KW-1185">Reference proteome</keyword>
<feature type="repeat" description="ANK" evidence="3">
    <location>
        <begin position="698"/>
        <end position="736"/>
    </location>
</feature>
<dbReference type="PROSITE" id="PS50297">
    <property type="entry name" value="ANK_REP_REGION"/>
    <property type="match status" value="2"/>
</dbReference>
<feature type="region of interest" description="Disordered" evidence="4">
    <location>
        <begin position="1"/>
        <end position="276"/>
    </location>
</feature>
<keyword evidence="2 3" id="KW-0040">ANK repeat</keyword>
<dbReference type="EMBL" id="JAGMUU010000009">
    <property type="protein sequence ID" value="KAH7145560.1"/>
    <property type="molecule type" value="Genomic_DNA"/>
</dbReference>
<comment type="caution">
    <text evidence="5">The sequence shown here is derived from an EMBL/GenBank/DDBJ whole genome shotgun (WGS) entry which is preliminary data.</text>
</comment>
<feature type="compositionally biased region" description="Basic and acidic residues" evidence="4">
    <location>
        <begin position="139"/>
        <end position="148"/>
    </location>
</feature>
<organism evidence="5 6">
    <name type="scientific">Dactylonectria estremocensis</name>
    <dbReference type="NCBI Taxonomy" id="1079267"/>
    <lineage>
        <taxon>Eukaryota</taxon>
        <taxon>Fungi</taxon>
        <taxon>Dikarya</taxon>
        <taxon>Ascomycota</taxon>
        <taxon>Pezizomycotina</taxon>
        <taxon>Sordariomycetes</taxon>
        <taxon>Hypocreomycetidae</taxon>
        <taxon>Hypocreales</taxon>
        <taxon>Nectriaceae</taxon>
        <taxon>Dactylonectria</taxon>
    </lineage>
</organism>
<dbReference type="Proteomes" id="UP000717696">
    <property type="component" value="Unassembled WGS sequence"/>
</dbReference>
<proteinExistence type="predicted"/>
<dbReference type="InterPro" id="IPR002110">
    <property type="entry name" value="Ankyrin_rpt"/>
</dbReference>
<dbReference type="Gene3D" id="1.25.40.20">
    <property type="entry name" value="Ankyrin repeat-containing domain"/>
    <property type="match status" value="2"/>
</dbReference>
<protein>
    <submittedName>
        <fullName evidence="5">Uncharacterized protein</fullName>
    </submittedName>
</protein>